<name>A0ABY6PZT0_9ACTN</name>
<dbReference type="RefSeq" id="WP_265545697.1">
    <property type="nucleotide sequence ID" value="NZ_CP098740.1"/>
</dbReference>
<dbReference type="EMBL" id="CP098740">
    <property type="protein sequence ID" value="UZK57413.1"/>
    <property type="molecule type" value="Genomic_DNA"/>
</dbReference>
<proteinExistence type="predicted"/>
<organism evidence="1 2">
    <name type="scientific">Streptomyces drozdowiczii</name>
    <dbReference type="NCBI Taxonomy" id="202862"/>
    <lineage>
        <taxon>Bacteria</taxon>
        <taxon>Bacillati</taxon>
        <taxon>Actinomycetota</taxon>
        <taxon>Actinomycetes</taxon>
        <taxon>Kitasatosporales</taxon>
        <taxon>Streptomycetaceae</taxon>
        <taxon>Streptomyces</taxon>
    </lineage>
</organism>
<sequence length="318" mass="35540">MKDTPYPYDTTLYSRLFLNCYQRQSLVMLAERGRPVHRLLFRGLVSTDEILRQVIREQRPKYDFESGIAGQDDLAHLGVVKEEAAFESYAEARDLLLDVVAREGYAILVGDVFYWPHCPEYRKQHLVHTIVLTGHDADTGHWDVVDDNPASLLCSYRYPEDVIAASFDNGALRRLRFYATKDLDPGRAEQGTRAAFAALLDGHRDSHELLTGAADLISCAWIARERVVASLHAAFSLYQGSRTVLREYLRHAGGDPAADDLLDRLVRGASEVMNHLLLAQVTGALDARWTADACLGLRRDERELLPRLHAAAGAGGRA</sequence>
<accession>A0ABY6PZT0</accession>
<keyword evidence="2" id="KW-1185">Reference proteome</keyword>
<gene>
    <name evidence="1" type="ORF">NEH16_27985</name>
</gene>
<evidence type="ECO:0008006" key="3">
    <source>
        <dbReference type="Google" id="ProtNLM"/>
    </source>
</evidence>
<evidence type="ECO:0000313" key="2">
    <source>
        <dbReference type="Proteomes" id="UP001164963"/>
    </source>
</evidence>
<evidence type="ECO:0000313" key="1">
    <source>
        <dbReference type="EMBL" id="UZK57413.1"/>
    </source>
</evidence>
<protein>
    <recommendedName>
        <fullName evidence="3">Butirosin biosynthesis protein H N-terminal domain-containing protein</fullName>
    </recommendedName>
</protein>
<dbReference type="Proteomes" id="UP001164963">
    <property type="component" value="Chromosome"/>
</dbReference>
<reference evidence="1" key="1">
    <citation type="journal article" date="2022" name="Front. Microbiol.">
        <title>Mirubactin C rescues the lethal effect of cell wall biosynthesis mutations in Bacillus subtilis.</title>
        <authorList>
            <person name="Kepplinger B."/>
            <person name="Wen X."/>
            <person name="Tyler A.R."/>
            <person name="Kim B.Y."/>
            <person name="Brown J."/>
            <person name="Banks P."/>
            <person name="Dashti Y."/>
            <person name="Mackenzie E.S."/>
            <person name="Wills C."/>
            <person name="Kawai Y."/>
            <person name="Waldron K.J."/>
            <person name="Allenby N.E.E."/>
            <person name="Wu L.J."/>
            <person name="Hall M.J."/>
            <person name="Errington J."/>
        </authorList>
    </citation>
    <scope>NUCLEOTIDE SEQUENCE</scope>
    <source>
        <strain evidence="1">MDA8-470</strain>
    </source>
</reference>